<protein>
    <submittedName>
        <fullName evidence="12">Energy transducer TonB</fullName>
    </submittedName>
</protein>
<dbReference type="EMBL" id="JAKEVZ010000014">
    <property type="protein sequence ID" value="MCF1752711.1"/>
    <property type="molecule type" value="Genomic_DNA"/>
</dbReference>
<evidence type="ECO:0000256" key="9">
    <source>
        <dbReference type="ARBA" id="ARBA00023136"/>
    </source>
</evidence>
<keyword evidence="7" id="KW-0653">Protein transport</keyword>
<comment type="caution">
    <text evidence="12">The sequence shown here is derived from an EMBL/GenBank/DDBJ whole genome shotgun (WGS) entry which is preliminary data.</text>
</comment>
<evidence type="ECO:0000256" key="7">
    <source>
        <dbReference type="ARBA" id="ARBA00022927"/>
    </source>
</evidence>
<dbReference type="NCBIfam" id="TIGR01352">
    <property type="entry name" value="tonB_Cterm"/>
    <property type="match status" value="1"/>
</dbReference>
<keyword evidence="5" id="KW-0997">Cell inner membrane</keyword>
<accession>A0ABS9BXC7</accession>
<dbReference type="Pfam" id="PF03544">
    <property type="entry name" value="TonB_C"/>
    <property type="match status" value="1"/>
</dbReference>
<evidence type="ECO:0000256" key="8">
    <source>
        <dbReference type="ARBA" id="ARBA00022989"/>
    </source>
</evidence>
<reference evidence="12 13" key="1">
    <citation type="submission" date="2022-01" db="EMBL/GenBank/DDBJ databases">
        <title>Mariniradius saccharolyticus sp. nov., isolated from sediment of a river.</title>
        <authorList>
            <person name="Liu H."/>
        </authorList>
    </citation>
    <scope>NUCLEOTIDE SEQUENCE [LARGE SCALE GENOMIC DNA]</scope>
    <source>
        <strain evidence="12 13">RY-2</strain>
    </source>
</reference>
<dbReference type="InterPro" id="IPR037682">
    <property type="entry name" value="TonB_C"/>
</dbReference>
<dbReference type="RefSeq" id="WP_234862569.1">
    <property type="nucleotide sequence ID" value="NZ_JAKEVZ010000014.1"/>
</dbReference>
<comment type="similarity">
    <text evidence="2">Belongs to the TonB family.</text>
</comment>
<keyword evidence="8" id="KW-1133">Transmembrane helix</keyword>
<dbReference type="PROSITE" id="PS52015">
    <property type="entry name" value="TONB_CTD"/>
    <property type="match status" value="1"/>
</dbReference>
<keyword evidence="4" id="KW-1003">Cell membrane</keyword>
<dbReference type="PANTHER" id="PTHR33446">
    <property type="entry name" value="PROTEIN TONB-RELATED"/>
    <property type="match status" value="1"/>
</dbReference>
<organism evidence="12 13">
    <name type="scientific">Mariniradius sediminis</name>
    <dbReference type="NCBI Taxonomy" id="2909237"/>
    <lineage>
        <taxon>Bacteria</taxon>
        <taxon>Pseudomonadati</taxon>
        <taxon>Bacteroidota</taxon>
        <taxon>Cytophagia</taxon>
        <taxon>Cytophagales</taxon>
        <taxon>Cyclobacteriaceae</taxon>
        <taxon>Mariniradius</taxon>
    </lineage>
</organism>
<comment type="subcellular location">
    <subcellularLocation>
        <location evidence="1">Cell inner membrane</location>
        <topology evidence="1">Single-pass membrane protein</topology>
        <orientation evidence="1">Periplasmic side</orientation>
    </subcellularLocation>
</comment>
<dbReference type="Proteomes" id="UP001201449">
    <property type="component" value="Unassembled WGS sequence"/>
</dbReference>
<evidence type="ECO:0000256" key="4">
    <source>
        <dbReference type="ARBA" id="ARBA00022475"/>
    </source>
</evidence>
<evidence type="ECO:0000256" key="3">
    <source>
        <dbReference type="ARBA" id="ARBA00022448"/>
    </source>
</evidence>
<keyword evidence="10" id="KW-0732">Signal</keyword>
<keyword evidence="13" id="KW-1185">Reference proteome</keyword>
<evidence type="ECO:0000259" key="11">
    <source>
        <dbReference type="PROSITE" id="PS52015"/>
    </source>
</evidence>
<evidence type="ECO:0000256" key="1">
    <source>
        <dbReference type="ARBA" id="ARBA00004383"/>
    </source>
</evidence>
<feature type="domain" description="TonB C-terminal" evidence="11">
    <location>
        <begin position="154"/>
        <end position="248"/>
    </location>
</feature>
<evidence type="ECO:0000313" key="13">
    <source>
        <dbReference type="Proteomes" id="UP001201449"/>
    </source>
</evidence>
<gene>
    <name evidence="12" type="ORF">L0U89_16755</name>
</gene>
<evidence type="ECO:0000256" key="5">
    <source>
        <dbReference type="ARBA" id="ARBA00022519"/>
    </source>
</evidence>
<dbReference type="InterPro" id="IPR051045">
    <property type="entry name" value="TonB-dependent_transducer"/>
</dbReference>
<proteinExistence type="inferred from homology"/>
<evidence type="ECO:0000313" key="12">
    <source>
        <dbReference type="EMBL" id="MCF1752711.1"/>
    </source>
</evidence>
<feature type="signal peptide" evidence="10">
    <location>
        <begin position="1"/>
        <end position="20"/>
    </location>
</feature>
<feature type="chain" id="PRO_5046899410" evidence="10">
    <location>
        <begin position="21"/>
        <end position="248"/>
    </location>
</feature>
<dbReference type="SUPFAM" id="SSF74653">
    <property type="entry name" value="TolA/TonB C-terminal domain"/>
    <property type="match status" value="1"/>
</dbReference>
<dbReference type="Gene3D" id="3.30.1150.10">
    <property type="match status" value="1"/>
</dbReference>
<sequence>MTRKMFFTLLGLVFCMNLSANDRAKIPLNRHFVPLQKPQQDMAFMKVVNPIADGKQVERIYDLDNKLVRIVTKYFENGKNPTKTVWEDVDTSGQVYKIKERKNSENNYTIYYLQNGKVIAEYYGNEQEVIFGKKVVNEEKVVTSTNIFEPGFKKSVVDYQEFIRQNLQYPVEARKKRQEGTVELALEIKGDGSIGRIEVVNAADVYPLLQEEAIRVLSLYGEGFRGAVDMEGNPVTKWMYLPIHFKLG</sequence>
<name>A0ABS9BXC7_9BACT</name>
<evidence type="ECO:0000256" key="2">
    <source>
        <dbReference type="ARBA" id="ARBA00006555"/>
    </source>
</evidence>
<keyword evidence="9" id="KW-0472">Membrane</keyword>
<dbReference type="InterPro" id="IPR006260">
    <property type="entry name" value="TonB/TolA_C"/>
</dbReference>
<keyword evidence="6" id="KW-0812">Transmembrane</keyword>
<keyword evidence="3" id="KW-0813">Transport</keyword>
<evidence type="ECO:0000256" key="10">
    <source>
        <dbReference type="SAM" id="SignalP"/>
    </source>
</evidence>
<evidence type="ECO:0000256" key="6">
    <source>
        <dbReference type="ARBA" id="ARBA00022692"/>
    </source>
</evidence>